<evidence type="ECO:0000313" key="1">
    <source>
        <dbReference type="EMBL" id="KAG2555131.1"/>
    </source>
</evidence>
<comment type="caution">
    <text evidence="1">The sequence shown here is derived from an EMBL/GenBank/DDBJ whole genome shotgun (WGS) entry which is preliminary data.</text>
</comment>
<proteinExistence type="predicted"/>
<evidence type="ECO:0000313" key="2">
    <source>
        <dbReference type="Proteomes" id="UP000823388"/>
    </source>
</evidence>
<dbReference type="EMBL" id="CM029053">
    <property type="protein sequence ID" value="KAG2555131.1"/>
    <property type="molecule type" value="Genomic_DNA"/>
</dbReference>
<gene>
    <name evidence="1" type="ORF">PVAP13_9KG547446</name>
</gene>
<dbReference type="Proteomes" id="UP000823388">
    <property type="component" value="Chromosome 9K"/>
</dbReference>
<sequence length="108" mass="12650">MKQLHICLHCSYAKQVWLAMSNWTSGAIHILAVQDEGVEDWWNRSLALLPVAQKRSVAAILMYTCWNLWKERNRRVFDQKCLQPHEVVQLIKEEVNLRRVACGTPMVF</sequence>
<organism evidence="1 2">
    <name type="scientific">Panicum virgatum</name>
    <name type="common">Blackwell switchgrass</name>
    <dbReference type="NCBI Taxonomy" id="38727"/>
    <lineage>
        <taxon>Eukaryota</taxon>
        <taxon>Viridiplantae</taxon>
        <taxon>Streptophyta</taxon>
        <taxon>Embryophyta</taxon>
        <taxon>Tracheophyta</taxon>
        <taxon>Spermatophyta</taxon>
        <taxon>Magnoliopsida</taxon>
        <taxon>Liliopsida</taxon>
        <taxon>Poales</taxon>
        <taxon>Poaceae</taxon>
        <taxon>PACMAD clade</taxon>
        <taxon>Panicoideae</taxon>
        <taxon>Panicodae</taxon>
        <taxon>Paniceae</taxon>
        <taxon>Panicinae</taxon>
        <taxon>Panicum</taxon>
        <taxon>Panicum sect. Hiantes</taxon>
    </lineage>
</organism>
<dbReference type="AlphaFoldDB" id="A0A8T0NYX7"/>
<keyword evidence="2" id="KW-1185">Reference proteome</keyword>
<accession>A0A8T0NYX7</accession>
<name>A0A8T0NYX7_PANVG</name>
<protein>
    <submittedName>
        <fullName evidence="1">Uncharacterized protein</fullName>
    </submittedName>
</protein>
<reference evidence="1" key="1">
    <citation type="submission" date="2020-05" db="EMBL/GenBank/DDBJ databases">
        <title>WGS assembly of Panicum virgatum.</title>
        <authorList>
            <person name="Lovell J.T."/>
            <person name="Jenkins J."/>
            <person name="Shu S."/>
            <person name="Juenger T.E."/>
            <person name="Schmutz J."/>
        </authorList>
    </citation>
    <scope>NUCLEOTIDE SEQUENCE</scope>
    <source>
        <strain evidence="1">AP13</strain>
    </source>
</reference>